<dbReference type="Proteomes" id="UP000478505">
    <property type="component" value="Unassembled WGS sequence"/>
</dbReference>
<reference evidence="2 3" key="1">
    <citation type="submission" date="2020-02" db="EMBL/GenBank/DDBJ databases">
        <title>Flavobacteriaceae Psychroflexus bacterium YR1-1, complete genome.</title>
        <authorList>
            <person name="Li Y."/>
            <person name="Wu S."/>
        </authorList>
    </citation>
    <scope>NUCLEOTIDE SEQUENCE [LARGE SCALE GENOMIC DNA]</scope>
    <source>
        <strain evidence="2 3">YR1-1</strain>
    </source>
</reference>
<feature type="signal peptide" evidence="1">
    <location>
        <begin position="1"/>
        <end position="23"/>
    </location>
</feature>
<keyword evidence="1" id="KW-0732">Signal</keyword>
<protein>
    <recommendedName>
        <fullName evidence="4">Lipoprotein</fullName>
    </recommendedName>
</protein>
<sequence>MKNTLLYNLILLSVLLVCGCSSNDDECMKTITIPQFYFINNRSYSYEITQEVPCDFPEPSEPELIAPPELENFAYEVLKFKYTPDTGNNTSRLEFEIQLTNPNDYPVSGVPILTLNADGLVYSGSFSNDASVPCYEINADSSCTLIYDQEESLDLGMLSALELVNVQYLLTI</sequence>
<evidence type="ECO:0000256" key="1">
    <source>
        <dbReference type="SAM" id="SignalP"/>
    </source>
</evidence>
<organism evidence="2 3">
    <name type="scientific">Psychroflexus aurantiacus</name>
    <dbReference type="NCBI Taxonomy" id="2709310"/>
    <lineage>
        <taxon>Bacteria</taxon>
        <taxon>Pseudomonadati</taxon>
        <taxon>Bacteroidota</taxon>
        <taxon>Flavobacteriia</taxon>
        <taxon>Flavobacteriales</taxon>
        <taxon>Flavobacteriaceae</taxon>
        <taxon>Psychroflexus</taxon>
    </lineage>
</organism>
<dbReference type="PROSITE" id="PS51257">
    <property type="entry name" value="PROKAR_LIPOPROTEIN"/>
    <property type="match status" value="1"/>
</dbReference>
<dbReference type="AlphaFoldDB" id="A0A6B3R393"/>
<dbReference type="RefSeq" id="WP_164004711.1">
    <property type="nucleotide sequence ID" value="NZ_JAAIKD010000003.1"/>
</dbReference>
<evidence type="ECO:0008006" key="4">
    <source>
        <dbReference type="Google" id="ProtNLM"/>
    </source>
</evidence>
<feature type="chain" id="PRO_5025361091" description="Lipoprotein" evidence="1">
    <location>
        <begin position="24"/>
        <end position="172"/>
    </location>
</feature>
<proteinExistence type="predicted"/>
<evidence type="ECO:0000313" key="3">
    <source>
        <dbReference type="Proteomes" id="UP000478505"/>
    </source>
</evidence>
<name>A0A6B3R393_9FLAO</name>
<accession>A0A6B3R393</accession>
<evidence type="ECO:0000313" key="2">
    <source>
        <dbReference type="EMBL" id="NEV94000.1"/>
    </source>
</evidence>
<gene>
    <name evidence="2" type="ORF">G3567_07555</name>
</gene>
<dbReference type="EMBL" id="JAAIKD010000003">
    <property type="protein sequence ID" value="NEV94000.1"/>
    <property type="molecule type" value="Genomic_DNA"/>
</dbReference>
<keyword evidence="3" id="KW-1185">Reference proteome</keyword>
<comment type="caution">
    <text evidence="2">The sequence shown here is derived from an EMBL/GenBank/DDBJ whole genome shotgun (WGS) entry which is preliminary data.</text>
</comment>